<feature type="transmembrane region" description="Helical" evidence="6">
    <location>
        <begin position="133"/>
        <end position="151"/>
    </location>
</feature>
<feature type="transmembrane region" description="Helical" evidence="6">
    <location>
        <begin position="60"/>
        <end position="77"/>
    </location>
</feature>
<keyword evidence="4 6" id="KW-1133">Transmembrane helix</keyword>
<protein>
    <submittedName>
        <fullName evidence="7">Urea ABC transporter permease subunit UrtC</fullName>
    </submittedName>
</protein>
<feature type="transmembrane region" description="Helical" evidence="6">
    <location>
        <begin position="103"/>
        <end position="126"/>
    </location>
</feature>
<feature type="transmembrane region" description="Helical" evidence="6">
    <location>
        <begin position="230"/>
        <end position="255"/>
    </location>
</feature>
<evidence type="ECO:0000313" key="8">
    <source>
        <dbReference type="Proteomes" id="UP001597211"/>
    </source>
</evidence>
<organism evidence="7 8">
    <name type="scientific">Paenibacillus timonensis</name>
    <dbReference type="NCBI Taxonomy" id="225915"/>
    <lineage>
        <taxon>Bacteria</taxon>
        <taxon>Bacillati</taxon>
        <taxon>Bacillota</taxon>
        <taxon>Bacilli</taxon>
        <taxon>Bacillales</taxon>
        <taxon>Paenibacillaceae</taxon>
        <taxon>Paenibacillus</taxon>
    </lineage>
</organism>
<dbReference type="Proteomes" id="UP001597211">
    <property type="component" value="Unassembled WGS sequence"/>
</dbReference>
<dbReference type="Pfam" id="PF02653">
    <property type="entry name" value="BPD_transp_2"/>
    <property type="match status" value="1"/>
</dbReference>
<gene>
    <name evidence="7" type="primary">urtC</name>
    <name evidence="7" type="ORF">ACFQ2Z_04060</name>
</gene>
<feature type="transmembrane region" description="Helical" evidence="6">
    <location>
        <begin position="36"/>
        <end position="53"/>
    </location>
</feature>
<proteinExistence type="predicted"/>
<dbReference type="CDD" id="cd06581">
    <property type="entry name" value="TM_PBP1_LivM_like"/>
    <property type="match status" value="1"/>
</dbReference>
<evidence type="ECO:0000256" key="2">
    <source>
        <dbReference type="ARBA" id="ARBA00022475"/>
    </source>
</evidence>
<sequence length="356" mass="39144">MKKWVSGHAVSVLLLIYLALTPMFSSAFGIELMGKFVVFIIFAIALDLVWGYAGLLSLGHAVFFGLGGYVLALSYSIQDGVPGFMSRFDIQEIPGFLKPLQSIPAALGIGVLLPAAVAGIVGYFIFKSRVSGVYFSLITLALAKLMEMIAINNQKYTGGFNGLMGLPRFPINGKPMDLVPYFYLVLFVTVLVYLFSYWLTRSHFGKIVKSIRENEGRISFFSYNVANYKIFIYIVSGFLSGLAGMLYVPMVGFFSPQDVGLSMSTMIIVWLAIGGRGTIVGAAIGTLLINVLSNKLSEQYPDQWQLFLGIVIILVVLFFPNGIYGTLKDAAGRWFKPKEEVVPDTKVPAIPNQIRE</sequence>
<name>A0ABW3S7R6_9BACL</name>
<keyword evidence="2" id="KW-1003">Cell membrane</keyword>
<feature type="transmembrane region" description="Helical" evidence="6">
    <location>
        <begin position="181"/>
        <end position="200"/>
    </location>
</feature>
<reference evidence="8" key="1">
    <citation type="journal article" date="2019" name="Int. J. Syst. Evol. Microbiol.">
        <title>The Global Catalogue of Microorganisms (GCM) 10K type strain sequencing project: providing services to taxonomists for standard genome sequencing and annotation.</title>
        <authorList>
            <consortium name="The Broad Institute Genomics Platform"/>
            <consortium name="The Broad Institute Genome Sequencing Center for Infectious Disease"/>
            <person name="Wu L."/>
            <person name="Ma J."/>
        </authorList>
    </citation>
    <scope>NUCLEOTIDE SEQUENCE [LARGE SCALE GENOMIC DNA]</scope>
    <source>
        <strain evidence="8">CCUG 48216</strain>
    </source>
</reference>
<keyword evidence="5 6" id="KW-0472">Membrane</keyword>
<feature type="transmembrane region" description="Helical" evidence="6">
    <location>
        <begin position="12"/>
        <end position="30"/>
    </location>
</feature>
<dbReference type="InterPro" id="IPR043428">
    <property type="entry name" value="LivM-like"/>
</dbReference>
<evidence type="ECO:0000256" key="1">
    <source>
        <dbReference type="ARBA" id="ARBA00004651"/>
    </source>
</evidence>
<evidence type="ECO:0000256" key="6">
    <source>
        <dbReference type="SAM" id="Phobius"/>
    </source>
</evidence>
<dbReference type="NCBIfam" id="TIGR03408">
    <property type="entry name" value="urea_trans_UrtC"/>
    <property type="match status" value="1"/>
</dbReference>
<dbReference type="PANTHER" id="PTHR30482">
    <property type="entry name" value="HIGH-AFFINITY BRANCHED-CHAIN AMINO ACID TRANSPORT SYSTEM PERMEASE"/>
    <property type="match status" value="1"/>
</dbReference>
<dbReference type="InterPro" id="IPR017778">
    <property type="entry name" value="ABC_transptr_urea_perm_UrtC"/>
</dbReference>
<dbReference type="InterPro" id="IPR001851">
    <property type="entry name" value="ABC_transp_permease"/>
</dbReference>
<accession>A0ABW3S7R6</accession>
<comment type="caution">
    <text evidence="7">The sequence shown here is derived from an EMBL/GenBank/DDBJ whole genome shotgun (WGS) entry which is preliminary data.</text>
</comment>
<keyword evidence="3 6" id="KW-0812">Transmembrane</keyword>
<evidence type="ECO:0000256" key="4">
    <source>
        <dbReference type="ARBA" id="ARBA00022989"/>
    </source>
</evidence>
<evidence type="ECO:0000256" key="5">
    <source>
        <dbReference type="ARBA" id="ARBA00023136"/>
    </source>
</evidence>
<dbReference type="RefSeq" id="WP_240267787.1">
    <property type="nucleotide sequence ID" value="NZ_JAKSXN010000004.1"/>
</dbReference>
<feature type="transmembrane region" description="Helical" evidence="6">
    <location>
        <begin position="304"/>
        <end position="324"/>
    </location>
</feature>
<evidence type="ECO:0000313" key="7">
    <source>
        <dbReference type="EMBL" id="MFD1180525.1"/>
    </source>
</evidence>
<comment type="subcellular location">
    <subcellularLocation>
        <location evidence="1">Cell membrane</location>
        <topology evidence="1">Multi-pass membrane protein</topology>
    </subcellularLocation>
</comment>
<dbReference type="PANTHER" id="PTHR30482:SF4">
    <property type="entry name" value="SLR1201 PROTEIN"/>
    <property type="match status" value="1"/>
</dbReference>
<keyword evidence="8" id="KW-1185">Reference proteome</keyword>
<evidence type="ECO:0000256" key="3">
    <source>
        <dbReference type="ARBA" id="ARBA00022692"/>
    </source>
</evidence>
<dbReference type="EMBL" id="JBHTKZ010000004">
    <property type="protein sequence ID" value="MFD1180525.1"/>
    <property type="molecule type" value="Genomic_DNA"/>
</dbReference>
<feature type="transmembrane region" description="Helical" evidence="6">
    <location>
        <begin position="267"/>
        <end position="292"/>
    </location>
</feature>